<keyword evidence="2" id="KW-1185">Reference proteome</keyword>
<sequence length="329" mass="35057">MLLSFAAFAQTPKQFGYQAVVRNNRNGINVLAANQQVSLRVSILRGSPTGTAVYVEDHSPTTNANGLFTVQIGGGTRVSGRFASIKWSTGAFYLKTETDPDLTNGTSADVIVSTSQLLSVPYALYAQQADTTLYAQYADSVKGHQIGDFAEGGIIFSVWRDKTGQQHGLVASLQDLGSRPYAVPGVSSATSSHNGAANTATLVAALGANTNHAAGLCDAYTSGTFTDWYLPAAAELSMLYNQAVLLDRVLDADNDPLTTGLYANAYLSSTYCLFDRTFPVPGYSDLPEVAAFALVFNSNQSALRTPFSTGTMTYAPQQVVVPVRAIRRF</sequence>
<evidence type="ECO:0000313" key="2">
    <source>
        <dbReference type="Proteomes" id="UP000326380"/>
    </source>
</evidence>
<protein>
    <submittedName>
        <fullName evidence="1">Uncharacterized protein</fullName>
    </submittedName>
</protein>
<name>A0A7L4ZX77_9BACT</name>
<evidence type="ECO:0000313" key="1">
    <source>
        <dbReference type="EMBL" id="KAA9332026.1"/>
    </source>
</evidence>
<proteinExistence type="predicted"/>
<dbReference type="RefSeq" id="WP_151078953.1">
    <property type="nucleotide sequence ID" value="NZ_CP047647.1"/>
</dbReference>
<dbReference type="EMBL" id="VTWU01000004">
    <property type="protein sequence ID" value="KAA9332026.1"/>
    <property type="molecule type" value="Genomic_DNA"/>
</dbReference>
<accession>A0A7L4ZX77</accession>
<dbReference type="AlphaFoldDB" id="A0A7L4ZX77"/>
<gene>
    <name evidence="1" type="ORF">F0P96_11070</name>
</gene>
<comment type="caution">
    <text evidence="1">The sequence shown here is derived from an EMBL/GenBank/DDBJ whole genome shotgun (WGS) entry which is preliminary data.</text>
</comment>
<organism evidence="1 2">
    <name type="scientific">Hymenobacter busanensis</name>
    <dbReference type="NCBI Taxonomy" id="2607656"/>
    <lineage>
        <taxon>Bacteria</taxon>
        <taxon>Pseudomonadati</taxon>
        <taxon>Bacteroidota</taxon>
        <taxon>Cytophagia</taxon>
        <taxon>Cytophagales</taxon>
        <taxon>Hymenobacteraceae</taxon>
        <taxon>Hymenobacter</taxon>
    </lineage>
</organism>
<reference evidence="1 2" key="1">
    <citation type="submission" date="2019-09" db="EMBL/GenBank/DDBJ databases">
        <title>Genome sequence of Hymenobacter sp. M3.</title>
        <authorList>
            <person name="Srinivasan S."/>
        </authorList>
    </citation>
    <scope>NUCLEOTIDE SEQUENCE [LARGE SCALE GENOMIC DNA]</scope>
    <source>
        <strain evidence="1 2">M3</strain>
    </source>
</reference>
<dbReference type="Proteomes" id="UP000326380">
    <property type="component" value="Unassembled WGS sequence"/>
</dbReference>